<accession>A0A645E3I5</accession>
<dbReference type="EMBL" id="VSSQ01042528">
    <property type="protein sequence ID" value="MPM96121.1"/>
    <property type="molecule type" value="Genomic_DNA"/>
</dbReference>
<evidence type="ECO:0000313" key="1">
    <source>
        <dbReference type="EMBL" id="MPM96121.1"/>
    </source>
</evidence>
<sequence>MHRQYGIEYFTLPPSLLGGSTGPSQNYLGAGIPVGSEAFEPLHRNFLKTMREAFSAADLGNHAFYYPMDEFPAQSAAVFARIAADAKQEYPAMPVMALTDRWHPELAASKNIDIWCVPWHFFVTRESDPAEWTGLR</sequence>
<dbReference type="AlphaFoldDB" id="A0A645E3I5"/>
<protein>
    <submittedName>
        <fullName evidence="1">Uncharacterized protein</fullName>
    </submittedName>
</protein>
<comment type="caution">
    <text evidence="1">The sequence shown here is derived from an EMBL/GenBank/DDBJ whole genome shotgun (WGS) entry which is preliminary data.</text>
</comment>
<gene>
    <name evidence="1" type="ORF">SDC9_143278</name>
</gene>
<organism evidence="1">
    <name type="scientific">bioreactor metagenome</name>
    <dbReference type="NCBI Taxonomy" id="1076179"/>
    <lineage>
        <taxon>unclassified sequences</taxon>
        <taxon>metagenomes</taxon>
        <taxon>ecological metagenomes</taxon>
    </lineage>
</organism>
<proteinExistence type="predicted"/>
<reference evidence="1" key="1">
    <citation type="submission" date="2019-08" db="EMBL/GenBank/DDBJ databases">
        <authorList>
            <person name="Kucharzyk K."/>
            <person name="Murdoch R.W."/>
            <person name="Higgins S."/>
            <person name="Loffler F."/>
        </authorList>
    </citation>
    <scope>NUCLEOTIDE SEQUENCE</scope>
</reference>
<name>A0A645E3I5_9ZZZZ</name>